<evidence type="ECO:0000313" key="2">
    <source>
        <dbReference type="Proteomes" id="UP000281549"/>
    </source>
</evidence>
<name>A0A4P9YBI7_ROZAC</name>
<accession>A0A4P9YBI7</accession>
<dbReference type="Proteomes" id="UP000281549">
    <property type="component" value="Unassembled WGS sequence"/>
</dbReference>
<evidence type="ECO:0008006" key="3">
    <source>
        <dbReference type="Google" id="ProtNLM"/>
    </source>
</evidence>
<sequence length="239" mass="27079">MLAQNNQRTLVRFNVKVPLSTPVITADGSQRQEVETFKISVPTFGGSPEEDFVTWRQHLKHANSTVAQPDESISGTPADMLVANFPTLLSNTLYPAKAYDKFYDKLMKTRKHPDQSMTQYVAELRIRVARVEACLGGQKLVDRDSSLLSCAAFKNGISEMIQLAERIQLNTEMFSNSHTKPHHTHNSQENNCKKVKNNKNNIKQYKTEQKPLRACFTRLTLELISRDITRAEGSLNQTI</sequence>
<organism evidence="1 2">
    <name type="scientific">Rozella allomycis (strain CSF55)</name>
    <dbReference type="NCBI Taxonomy" id="988480"/>
    <lineage>
        <taxon>Eukaryota</taxon>
        <taxon>Fungi</taxon>
        <taxon>Fungi incertae sedis</taxon>
        <taxon>Cryptomycota</taxon>
        <taxon>Cryptomycota incertae sedis</taxon>
        <taxon>Rozella</taxon>
    </lineage>
</organism>
<gene>
    <name evidence="1" type="ORF">ROZALSC1DRAFT_25282</name>
</gene>
<dbReference type="AlphaFoldDB" id="A0A4P9YBI7"/>
<dbReference type="EMBL" id="ML006550">
    <property type="protein sequence ID" value="RKP16435.1"/>
    <property type="molecule type" value="Genomic_DNA"/>
</dbReference>
<evidence type="ECO:0000313" key="1">
    <source>
        <dbReference type="EMBL" id="RKP16435.1"/>
    </source>
</evidence>
<proteinExistence type="predicted"/>
<protein>
    <recommendedName>
        <fullName evidence="3">Retrotransposon gag domain-containing protein</fullName>
    </recommendedName>
</protein>
<reference evidence="2" key="1">
    <citation type="journal article" date="2018" name="Nat. Microbiol.">
        <title>Leveraging single-cell genomics to expand the fungal tree of life.</title>
        <authorList>
            <person name="Ahrendt S.R."/>
            <person name="Quandt C.A."/>
            <person name="Ciobanu D."/>
            <person name="Clum A."/>
            <person name="Salamov A."/>
            <person name="Andreopoulos B."/>
            <person name="Cheng J.F."/>
            <person name="Woyke T."/>
            <person name="Pelin A."/>
            <person name="Henrissat B."/>
            <person name="Reynolds N.K."/>
            <person name="Benny G.L."/>
            <person name="Smith M.E."/>
            <person name="James T.Y."/>
            <person name="Grigoriev I.V."/>
        </authorList>
    </citation>
    <scope>NUCLEOTIDE SEQUENCE [LARGE SCALE GENOMIC DNA]</scope>
    <source>
        <strain evidence="2">CSF55</strain>
    </source>
</reference>